<evidence type="ECO:0000313" key="3">
    <source>
        <dbReference type="Proteomes" id="UP000320160"/>
    </source>
</evidence>
<comment type="caution">
    <text evidence="2">The sequence shown here is derived from an EMBL/GenBank/DDBJ whole genome shotgun (WGS) entry which is preliminary data.</text>
</comment>
<feature type="chain" id="PRO_5022007128" evidence="1">
    <location>
        <begin position="23"/>
        <end position="88"/>
    </location>
</feature>
<keyword evidence="3" id="KW-1185">Reference proteome</keyword>
<dbReference type="RefSeq" id="WP_143775199.1">
    <property type="nucleotide sequence ID" value="NZ_OZ260107.1"/>
</dbReference>
<organism evidence="2 3">
    <name type="scientific">Sphingorhabdus contaminans</name>
    <dbReference type="NCBI Taxonomy" id="1343899"/>
    <lineage>
        <taxon>Bacteria</taxon>
        <taxon>Pseudomonadati</taxon>
        <taxon>Pseudomonadota</taxon>
        <taxon>Alphaproteobacteria</taxon>
        <taxon>Sphingomonadales</taxon>
        <taxon>Sphingomonadaceae</taxon>
        <taxon>Sphingorhabdus</taxon>
    </lineage>
</organism>
<feature type="signal peptide" evidence="1">
    <location>
        <begin position="1"/>
        <end position="22"/>
    </location>
</feature>
<evidence type="ECO:0000313" key="2">
    <source>
        <dbReference type="EMBL" id="TSB04311.1"/>
    </source>
</evidence>
<reference evidence="2 3" key="1">
    <citation type="submission" date="2019-07" db="EMBL/GenBank/DDBJ databases">
        <authorList>
            <person name="Park M."/>
        </authorList>
    </citation>
    <scope>NUCLEOTIDE SEQUENCE [LARGE SCALE GENOMIC DNA]</scope>
    <source>
        <strain evidence="2 3">KCTC32445</strain>
    </source>
</reference>
<dbReference type="OrthoDB" id="7452412at2"/>
<dbReference type="Proteomes" id="UP000320160">
    <property type="component" value="Unassembled WGS sequence"/>
</dbReference>
<name>A0A553WHZ7_9SPHN</name>
<sequence length="88" mass="9133">MLTTALLSILLLASGASDTAPAADGAAATETAKPKPKKICKNVDMTGSRIGKRQCKTKEQWEQAEYAAELSVKGAQGTTQPPQFPTGG</sequence>
<proteinExistence type="predicted"/>
<accession>A0A553WHZ7</accession>
<keyword evidence="1" id="KW-0732">Signal</keyword>
<dbReference type="AlphaFoldDB" id="A0A553WHZ7"/>
<gene>
    <name evidence="2" type="ORF">FOM92_02445</name>
</gene>
<protein>
    <submittedName>
        <fullName evidence="2">Uncharacterized protein</fullName>
    </submittedName>
</protein>
<dbReference type="EMBL" id="VKKU01000001">
    <property type="protein sequence ID" value="TSB04311.1"/>
    <property type="molecule type" value="Genomic_DNA"/>
</dbReference>
<evidence type="ECO:0000256" key="1">
    <source>
        <dbReference type="SAM" id="SignalP"/>
    </source>
</evidence>